<keyword evidence="2" id="KW-1133">Transmembrane helix</keyword>
<keyword evidence="4" id="KW-1185">Reference proteome</keyword>
<accession>A0AA39NXQ7</accession>
<proteinExistence type="predicted"/>
<reference evidence="3" key="1">
    <citation type="submission" date="2023-06" db="EMBL/GenBank/DDBJ databases">
        <authorList>
            <consortium name="Lawrence Berkeley National Laboratory"/>
            <person name="Ahrendt S."/>
            <person name="Sahu N."/>
            <person name="Indic B."/>
            <person name="Wong-Bajracharya J."/>
            <person name="Merenyi Z."/>
            <person name="Ke H.-M."/>
            <person name="Monk M."/>
            <person name="Kocsube S."/>
            <person name="Drula E."/>
            <person name="Lipzen A."/>
            <person name="Balint B."/>
            <person name="Henrissat B."/>
            <person name="Andreopoulos B."/>
            <person name="Martin F.M."/>
            <person name="Harder C.B."/>
            <person name="Rigling D."/>
            <person name="Ford K.L."/>
            <person name="Foster G.D."/>
            <person name="Pangilinan J."/>
            <person name="Papanicolaou A."/>
            <person name="Barry K."/>
            <person name="LaButti K."/>
            <person name="Viragh M."/>
            <person name="Koriabine M."/>
            <person name="Yan M."/>
            <person name="Riley R."/>
            <person name="Champramary S."/>
            <person name="Plett K.L."/>
            <person name="Tsai I.J."/>
            <person name="Slot J."/>
            <person name="Sipos G."/>
            <person name="Plett J."/>
            <person name="Nagy L.G."/>
            <person name="Grigoriev I.V."/>
        </authorList>
    </citation>
    <scope>NUCLEOTIDE SEQUENCE</scope>
    <source>
        <strain evidence="3">HWK02</strain>
    </source>
</reference>
<dbReference type="Proteomes" id="UP001175228">
    <property type="component" value="Unassembled WGS sequence"/>
</dbReference>
<feature type="transmembrane region" description="Helical" evidence="2">
    <location>
        <begin position="33"/>
        <end position="56"/>
    </location>
</feature>
<protein>
    <submittedName>
        <fullName evidence="3">Uncharacterized protein</fullName>
    </submittedName>
</protein>
<comment type="caution">
    <text evidence="3">The sequence shown here is derived from an EMBL/GenBank/DDBJ whole genome shotgun (WGS) entry which is preliminary data.</text>
</comment>
<evidence type="ECO:0000256" key="1">
    <source>
        <dbReference type="SAM" id="MobiDB-lite"/>
    </source>
</evidence>
<feature type="compositionally biased region" description="Basic and acidic residues" evidence="1">
    <location>
        <begin position="158"/>
        <end position="167"/>
    </location>
</feature>
<sequence length="191" mass="21086">MNQDHPSLIASSFVFEVQDKNKDLSRHGSEKSLIVGAVLGSVSLVVIIVLAAYLIFFRSRRRRSIRDGVIRNSLTRPNPFLNYITTKCNPRPKPVRLDDNTLGSSPSGGIVQRGSLHTIVEESMPHEGTVAPSQPLAICNGSTGQIQRLRARIQQLILDRETARSPDNEEDPPPAYEEVTDNVSRVETSTS</sequence>
<feature type="region of interest" description="Disordered" evidence="1">
    <location>
        <begin position="158"/>
        <end position="191"/>
    </location>
</feature>
<evidence type="ECO:0000256" key="2">
    <source>
        <dbReference type="SAM" id="Phobius"/>
    </source>
</evidence>
<evidence type="ECO:0000313" key="4">
    <source>
        <dbReference type="Proteomes" id="UP001175228"/>
    </source>
</evidence>
<feature type="compositionally biased region" description="Polar residues" evidence="1">
    <location>
        <begin position="181"/>
        <end position="191"/>
    </location>
</feature>
<evidence type="ECO:0000313" key="3">
    <source>
        <dbReference type="EMBL" id="KAK0473797.1"/>
    </source>
</evidence>
<dbReference type="EMBL" id="JAUEPU010000199">
    <property type="protein sequence ID" value="KAK0473797.1"/>
    <property type="molecule type" value="Genomic_DNA"/>
</dbReference>
<dbReference type="AlphaFoldDB" id="A0AA39NXQ7"/>
<organism evidence="3 4">
    <name type="scientific">Armillaria luteobubalina</name>
    <dbReference type="NCBI Taxonomy" id="153913"/>
    <lineage>
        <taxon>Eukaryota</taxon>
        <taxon>Fungi</taxon>
        <taxon>Dikarya</taxon>
        <taxon>Basidiomycota</taxon>
        <taxon>Agaricomycotina</taxon>
        <taxon>Agaricomycetes</taxon>
        <taxon>Agaricomycetidae</taxon>
        <taxon>Agaricales</taxon>
        <taxon>Marasmiineae</taxon>
        <taxon>Physalacriaceae</taxon>
        <taxon>Armillaria</taxon>
    </lineage>
</organism>
<keyword evidence="2" id="KW-0812">Transmembrane</keyword>
<keyword evidence="2" id="KW-0472">Membrane</keyword>
<gene>
    <name evidence="3" type="ORF">EDD18DRAFT_1224190</name>
</gene>
<name>A0AA39NXQ7_9AGAR</name>